<dbReference type="EMBL" id="JABSTR010000001">
    <property type="protein sequence ID" value="KAH9360632.1"/>
    <property type="molecule type" value="Genomic_DNA"/>
</dbReference>
<proteinExistence type="predicted"/>
<dbReference type="Proteomes" id="UP000821853">
    <property type="component" value="Chromosome 1"/>
</dbReference>
<evidence type="ECO:0000313" key="1">
    <source>
        <dbReference type="EMBL" id="KAH9360632.1"/>
    </source>
</evidence>
<reference evidence="1 2" key="1">
    <citation type="journal article" date="2020" name="Cell">
        <title>Large-Scale Comparative Analyses of Tick Genomes Elucidate Their Genetic Diversity and Vector Capacities.</title>
        <authorList>
            <consortium name="Tick Genome and Microbiome Consortium (TIGMIC)"/>
            <person name="Jia N."/>
            <person name="Wang J."/>
            <person name="Shi W."/>
            <person name="Du L."/>
            <person name="Sun Y."/>
            <person name="Zhan W."/>
            <person name="Jiang J.F."/>
            <person name="Wang Q."/>
            <person name="Zhang B."/>
            <person name="Ji P."/>
            <person name="Bell-Sakyi L."/>
            <person name="Cui X.M."/>
            <person name="Yuan T.T."/>
            <person name="Jiang B.G."/>
            <person name="Yang W.F."/>
            <person name="Lam T.T."/>
            <person name="Chang Q.C."/>
            <person name="Ding S.J."/>
            <person name="Wang X.J."/>
            <person name="Zhu J.G."/>
            <person name="Ruan X.D."/>
            <person name="Zhao L."/>
            <person name="Wei J.T."/>
            <person name="Ye R.Z."/>
            <person name="Que T.C."/>
            <person name="Du C.H."/>
            <person name="Zhou Y.H."/>
            <person name="Cheng J.X."/>
            <person name="Dai P.F."/>
            <person name="Guo W.B."/>
            <person name="Han X.H."/>
            <person name="Huang E.J."/>
            <person name="Li L.F."/>
            <person name="Wei W."/>
            <person name="Gao Y.C."/>
            <person name="Liu J.Z."/>
            <person name="Shao H.Z."/>
            <person name="Wang X."/>
            <person name="Wang C.C."/>
            <person name="Yang T.C."/>
            <person name="Huo Q.B."/>
            <person name="Li W."/>
            <person name="Chen H.Y."/>
            <person name="Chen S.E."/>
            <person name="Zhou L.G."/>
            <person name="Ni X.B."/>
            <person name="Tian J.H."/>
            <person name="Sheng Y."/>
            <person name="Liu T."/>
            <person name="Pan Y.S."/>
            <person name="Xia L.Y."/>
            <person name="Li J."/>
            <person name="Zhao F."/>
            <person name="Cao W.C."/>
        </authorList>
    </citation>
    <scope>NUCLEOTIDE SEQUENCE [LARGE SCALE GENOMIC DNA]</scope>
    <source>
        <strain evidence="1">HaeL-2018</strain>
    </source>
</reference>
<sequence length="179" mass="19764">MDLGAPAVSIDEVILQNFSLEANDKYFEIKAQNLLATTYLAGYCGHAALRKLVCTAGQANLVEDEKITTENAEIIANVNRGGLKFPLPSVVNDVMTAEIVQNKFPSEKYAVKFHSLPNQRQALFTMATNLMKLGDSSEECESGHSPHLVMQHILSTARTFYLKAIAKIVTAVLYKQKLF</sequence>
<dbReference type="VEuPathDB" id="VectorBase:HLOH_042676"/>
<evidence type="ECO:0000313" key="2">
    <source>
        <dbReference type="Proteomes" id="UP000821853"/>
    </source>
</evidence>
<name>A0A9J6FDB5_HAELO</name>
<gene>
    <name evidence="1" type="ORF">HPB48_007547</name>
</gene>
<accession>A0A9J6FDB5</accession>
<protein>
    <submittedName>
        <fullName evidence="1">Uncharacterized protein</fullName>
    </submittedName>
</protein>
<comment type="caution">
    <text evidence="1">The sequence shown here is derived from an EMBL/GenBank/DDBJ whole genome shotgun (WGS) entry which is preliminary data.</text>
</comment>
<organism evidence="1 2">
    <name type="scientific">Haemaphysalis longicornis</name>
    <name type="common">Bush tick</name>
    <dbReference type="NCBI Taxonomy" id="44386"/>
    <lineage>
        <taxon>Eukaryota</taxon>
        <taxon>Metazoa</taxon>
        <taxon>Ecdysozoa</taxon>
        <taxon>Arthropoda</taxon>
        <taxon>Chelicerata</taxon>
        <taxon>Arachnida</taxon>
        <taxon>Acari</taxon>
        <taxon>Parasitiformes</taxon>
        <taxon>Ixodida</taxon>
        <taxon>Ixodoidea</taxon>
        <taxon>Ixodidae</taxon>
        <taxon>Haemaphysalinae</taxon>
        <taxon>Haemaphysalis</taxon>
    </lineage>
</organism>
<dbReference type="AlphaFoldDB" id="A0A9J6FDB5"/>
<keyword evidence="2" id="KW-1185">Reference proteome</keyword>